<evidence type="ECO:0000256" key="1">
    <source>
        <dbReference type="ARBA" id="ARBA00001946"/>
    </source>
</evidence>
<dbReference type="CDD" id="cd00685">
    <property type="entry name" value="Trans_IPPS_HT"/>
    <property type="match status" value="1"/>
</dbReference>
<dbReference type="OrthoDB" id="9805316at2"/>
<dbReference type="PANTHER" id="PTHR43281:SF1">
    <property type="entry name" value="FARNESYL DIPHOSPHATE SYNTHASE"/>
    <property type="match status" value="1"/>
</dbReference>
<protein>
    <submittedName>
        <fullName evidence="8">Polyprenyl synthetase</fullName>
    </submittedName>
</protein>
<evidence type="ECO:0000256" key="6">
    <source>
        <dbReference type="ARBA" id="ARBA00023229"/>
    </source>
</evidence>
<dbReference type="EMBL" id="AP019822">
    <property type="protein sequence ID" value="BBM36796.1"/>
    <property type="molecule type" value="Genomic_DNA"/>
</dbReference>
<evidence type="ECO:0000313" key="8">
    <source>
        <dbReference type="EMBL" id="BBM36796.1"/>
    </source>
</evidence>
<gene>
    <name evidence="8" type="ORF">JCM16774_1742</name>
</gene>
<dbReference type="NCBIfam" id="NF045485">
    <property type="entry name" value="FPPsyn"/>
    <property type="match status" value="1"/>
</dbReference>
<dbReference type="KEGG" id="lgo:JCM16774_1742"/>
<evidence type="ECO:0000313" key="9">
    <source>
        <dbReference type="Proteomes" id="UP000321606"/>
    </source>
</evidence>
<evidence type="ECO:0000256" key="7">
    <source>
        <dbReference type="RuleBase" id="RU004466"/>
    </source>
</evidence>
<dbReference type="PANTHER" id="PTHR43281">
    <property type="entry name" value="FARNESYL DIPHOSPHATE SYNTHASE"/>
    <property type="match status" value="1"/>
</dbReference>
<organism evidence="8 9">
    <name type="scientific">Pseudoleptotrichia goodfellowii</name>
    <dbReference type="NCBI Taxonomy" id="157692"/>
    <lineage>
        <taxon>Bacteria</taxon>
        <taxon>Fusobacteriati</taxon>
        <taxon>Fusobacteriota</taxon>
        <taxon>Fusobacteriia</taxon>
        <taxon>Fusobacteriales</taxon>
        <taxon>Leptotrichiaceae</taxon>
        <taxon>Pseudoleptotrichia</taxon>
    </lineage>
</organism>
<dbReference type="AlphaFoldDB" id="A0A510JCH6"/>
<sequence>MLKEYLIEKKEIVEKNLENKLEKYKYPEELSEAMKYAVMNGGKRIRPILMYMICDLFGKKYDKIEDMATALEFIHCYSLVHDDLPAMDNDMYRRGKLTTHVKYGESTAILVGDVLLTEAFNVIAESEKTDDIAKAKIIAKLSEYAGFYGMIGGQFMDIKSEHTRVSYDTLKYIHANKTGKLITAAIELPLIALDIEESKREKLVGYSELIGTAFQIKDDILDIEGKFEETGKQASDEKLEKTTYPSLFGLKKSKELLNECISKAKKILEENFENNGLLIELTDYFGNRGA</sequence>
<dbReference type="SFLD" id="SFLDG01017">
    <property type="entry name" value="Polyprenyl_Transferase_Like"/>
    <property type="match status" value="1"/>
</dbReference>
<evidence type="ECO:0000256" key="2">
    <source>
        <dbReference type="ARBA" id="ARBA00006706"/>
    </source>
</evidence>
<dbReference type="RefSeq" id="WP_026738002.1">
    <property type="nucleotide sequence ID" value="NZ_AP019822.1"/>
</dbReference>
<dbReference type="GO" id="GO:0046872">
    <property type="term" value="F:metal ion binding"/>
    <property type="evidence" value="ECO:0007669"/>
    <property type="project" value="UniProtKB-KW"/>
</dbReference>
<proteinExistence type="inferred from homology"/>
<keyword evidence="4" id="KW-0479">Metal-binding</keyword>
<dbReference type="InterPro" id="IPR000092">
    <property type="entry name" value="Polyprenyl_synt"/>
</dbReference>
<keyword evidence="6" id="KW-0414">Isoprene biosynthesis</keyword>
<dbReference type="GO" id="GO:0005737">
    <property type="term" value="C:cytoplasm"/>
    <property type="evidence" value="ECO:0007669"/>
    <property type="project" value="UniProtKB-ARBA"/>
</dbReference>
<dbReference type="GO" id="GO:0004659">
    <property type="term" value="F:prenyltransferase activity"/>
    <property type="evidence" value="ECO:0007669"/>
    <property type="project" value="InterPro"/>
</dbReference>
<dbReference type="PROSITE" id="PS00723">
    <property type="entry name" value="POLYPRENYL_SYNTHASE_1"/>
    <property type="match status" value="1"/>
</dbReference>
<evidence type="ECO:0000256" key="3">
    <source>
        <dbReference type="ARBA" id="ARBA00022679"/>
    </source>
</evidence>
<keyword evidence="3 7" id="KW-0808">Transferase</keyword>
<evidence type="ECO:0000256" key="5">
    <source>
        <dbReference type="ARBA" id="ARBA00022842"/>
    </source>
</evidence>
<accession>A0A510JCH6</accession>
<keyword evidence="5" id="KW-0460">Magnesium</keyword>
<comment type="similarity">
    <text evidence="2 7">Belongs to the FPP/GGPP synthase family.</text>
</comment>
<dbReference type="GO" id="GO:0016114">
    <property type="term" value="P:terpenoid biosynthetic process"/>
    <property type="evidence" value="ECO:0007669"/>
    <property type="project" value="UniProtKB-ARBA"/>
</dbReference>
<dbReference type="FunFam" id="1.10.600.10:FF:000001">
    <property type="entry name" value="Geranylgeranyl diphosphate synthase"/>
    <property type="match status" value="1"/>
</dbReference>
<evidence type="ECO:0000256" key="4">
    <source>
        <dbReference type="ARBA" id="ARBA00022723"/>
    </source>
</evidence>
<name>A0A510JCH6_9FUSO</name>
<dbReference type="SUPFAM" id="SSF48576">
    <property type="entry name" value="Terpenoid synthases"/>
    <property type="match status" value="1"/>
</dbReference>
<dbReference type="InterPro" id="IPR008949">
    <property type="entry name" value="Isoprenoid_synthase_dom_sf"/>
</dbReference>
<dbReference type="SFLD" id="SFLDS00005">
    <property type="entry name" value="Isoprenoid_Synthase_Type_I"/>
    <property type="match status" value="1"/>
</dbReference>
<dbReference type="Gene3D" id="1.10.600.10">
    <property type="entry name" value="Farnesyl Diphosphate Synthase"/>
    <property type="match status" value="1"/>
</dbReference>
<comment type="cofactor">
    <cofactor evidence="1">
        <name>Mg(2+)</name>
        <dbReference type="ChEBI" id="CHEBI:18420"/>
    </cofactor>
</comment>
<reference evidence="8 9" key="1">
    <citation type="submission" date="2019-07" db="EMBL/GenBank/DDBJ databases">
        <title>Complete Genome Sequence of Leptotrichia goodfellowii Strain JCM 16774.</title>
        <authorList>
            <person name="Watanabe S."/>
            <person name="Cui L."/>
        </authorList>
    </citation>
    <scope>NUCLEOTIDE SEQUENCE [LARGE SCALE GENOMIC DNA]</scope>
    <source>
        <strain evidence="8 9">JCM16774</strain>
    </source>
</reference>
<dbReference type="STRING" id="714315.GCA_000516535_01749"/>
<dbReference type="InterPro" id="IPR033749">
    <property type="entry name" value="Polyprenyl_synt_CS"/>
</dbReference>
<dbReference type="Proteomes" id="UP000321606">
    <property type="component" value="Chromosome"/>
</dbReference>
<dbReference type="InterPro" id="IPR053378">
    <property type="entry name" value="Prenyl_diphosphate_synthase"/>
</dbReference>
<dbReference type="PROSITE" id="PS00444">
    <property type="entry name" value="POLYPRENYL_SYNTHASE_2"/>
    <property type="match status" value="1"/>
</dbReference>
<dbReference type="Pfam" id="PF00348">
    <property type="entry name" value="polyprenyl_synt"/>
    <property type="match status" value="1"/>
</dbReference>